<evidence type="ECO:0000256" key="2">
    <source>
        <dbReference type="SAM" id="MobiDB-lite"/>
    </source>
</evidence>
<proteinExistence type="predicted"/>
<feature type="region of interest" description="Disordered" evidence="2">
    <location>
        <begin position="601"/>
        <end position="621"/>
    </location>
</feature>
<name>I7ASJ1_ENCRO</name>
<feature type="coiled-coil region" evidence="1">
    <location>
        <begin position="756"/>
        <end position="783"/>
    </location>
</feature>
<dbReference type="AlphaFoldDB" id="I7ASJ1"/>
<dbReference type="OrthoDB" id="2194588at2759"/>
<dbReference type="RefSeq" id="XP_009264899.1">
    <property type="nucleotide sequence ID" value="XM_009266624.1"/>
</dbReference>
<feature type="chain" id="PRO_5003707617" evidence="3">
    <location>
        <begin position="20"/>
        <end position="946"/>
    </location>
</feature>
<sequence>MLGTKLSLIVFFISRYATAQIMKLQANEGNPTREMPCNCRIDDQRCRDSCSKVYSLGNRNSKALGTADARKPSVVTIKKILQQEERPFIRFVEKNIERNNNNQVLGNDDTTTRRPTTKVFDGDGNTIFYNGSSYKICDLYGQANRTRGTKEYLSVNDDMRILYEYVMNNPKVERICAKNAIEYPTPFDPIDNVSLPLIPSSRTDTDHPEPIILERNNMIPIFIKESFESAPEKGLSVIVKDSGSSVSIITLKTTSITTTTTTKIGKQEYNEPVKKTETQTILTTRTVTRQRGSTRKGFNGVVKTVLKTVFVGSSDNNRNKTTFEDQEPDAMPSSETGNGPKKPPLDGMTNTLTDIPIIEKIRSLLNLPAQTNTRNASSVPSEAILKSRTASPQIITTTVERIRTTSARQSSSGFSSIKGSNNSYYDDYTRELIRSIFDMLKGSTTTSESRRVLPNSSTIVKETTTTVTKTTTRARDYTPTVSIVPSVEIKSPYFLTASSVKSKERLESSIYESYEKKLDNIYQKIMANEEQYKNLIGILLSIRKKEKDEDNTLSSLKKMYELYRDGTIYEKSVASHLMSERRSKSKVMPYSVESNLNGGWKDRTHDGISGSKNNLRTQSRENAMEEVSSLAYKEDEPWKGLEGKNINNGESDAPISLVLGDFEPSNEKQPKYHSFPSVVSFFREPDLKKRLRKERAFKDLQYPTITGFLNAKDNRDEIYSRMMDVEKDTGCKTITDTIRTTVIRDFNSSVHLSAVSSIVEERMKGLERKLNEFSDRVVQIGNRLLMLKNTQEQKSLTKEDISTSEIISPTISRSSIYNGRNISTKTMVSSIETFSSTTSVGISIAQKSSSSLDPEEKASISHYGPSTLSVSTQTTSLGGKGKEQSIDGIVEKIKEKKISDESLLISDDAVIDDIVEKLAPLVNSIEISSLGTATRTQKEMSPQSVV</sequence>
<dbReference type="VEuPathDB" id="MicrosporidiaDB:EROM_071510"/>
<dbReference type="GeneID" id="20521715"/>
<keyword evidence="3" id="KW-0732">Signal</keyword>
<gene>
    <name evidence="4" type="ordered locus">EROM_071510</name>
</gene>
<feature type="region of interest" description="Disordered" evidence="2">
    <location>
        <begin position="851"/>
        <end position="883"/>
    </location>
</feature>
<reference evidence="4 5" key="1">
    <citation type="journal article" date="2012" name="Proc. Natl. Acad. Sci. U.S.A.">
        <title>Gain and loss of multiple functionally related, horizontally transferred genes in the reduced genomes of two microsporidian parasites.</title>
        <authorList>
            <person name="Pombert J.-F."/>
            <person name="Selman M."/>
            <person name="Burki F."/>
            <person name="Bardell F.T."/>
            <person name="Farinelli L."/>
            <person name="Solter L.F."/>
            <person name="Whitman D.W."/>
            <person name="Weiss L.M."/>
            <person name="Corradi N."/>
            <person name="Keeling P.J."/>
        </authorList>
    </citation>
    <scope>NUCLEOTIDE SEQUENCE [LARGE SCALE GENOMIC DNA]</scope>
    <source>
        <strain evidence="4 5">SJ-2008</strain>
    </source>
</reference>
<evidence type="ECO:0000256" key="1">
    <source>
        <dbReference type="SAM" id="Coils"/>
    </source>
</evidence>
<dbReference type="KEGG" id="ero:EROM_071510"/>
<protein>
    <submittedName>
        <fullName evidence="4">Uncharacterized protein</fullName>
    </submittedName>
</protein>
<feature type="compositionally biased region" description="Low complexity" evidence="2">
    <location>
        <begin position="866"/>
        <end position="877"/>
    </location>
</feature>
<keyword evidence="1" id="KW-0175">Coiled coil</keyword>
<accession>I7ASJ1</accession>
<evidence type="ECO:0000313" key="5">
    <source>
        <dbReference type="Proteomes" id="UP000010094"/>
    </source>
</evidence>
<keyword evidence="5" id="KW-1185">Reference proteome</keyword>
<evidence type="ECO:0000256" key="3">
    <source>
        <dbReference type="SAM" id="SignalP"/>
    </source>
</evidence>
<dbReference type="EMBL" id="CP003524">
    <property type="protein sequence ID" value="AFN83402.1"/>
    <property type="molecule type" value="Genomic_DNA"/>
</dbReference>
<evidence type="ECO:0000313" key="4">
    <source>
        <dbReference type="EMBL" id="AFN83402.1"/>
    </source>
</evidence>
<feature type="region of interest" description="Disordered" evidence="2">
    <location>
        <begin position="314"/>
        <end position="348"/>
    </location>
</feature>
<feature type="signal peptide" evidence="3">
    <location>
        <begin position="1"/>
        <end position="19"/>
    </location>
</feature>
<dbReference type="HOGENOM" id="CLU_310798_0_0_1"/>
<organism evidence="4 5">
    <name type="scientific">Encephalitozoon romaleae (strain SJ-2008)</name>
    <name type="common">Microsporidian parasite</name>
    <dbReference type="NCBI Taxonomy" id="1178016"/>
    <lineage>
        <taxon>Eukaryota</taxon>
        <taxon>Fungi</taxon>
        <taxon>Fungi incertae sedis</taxon>
        <taxon>Microsporidia</taxon>
        <taxon>Unikaryonidae</taxon>
        <taxon>Encephalitozoon</taxon>
    </lineage>
</organism>
<dbReference type="Proteomes" id="UP000010094">
    <property type="component" value="Chromosome VII"/>
</dbReference>